<organism evidence="1 2">
    <name type="scientific">Acinetobacter phage Acj9</name>
    <dbReference type="NCBI Taxonomy" id="760939"/>
    <lineage>
        <taxon>Viruses</taxon>
        <taxon>Duplodnaviria</taxon>
        <taxon>Heunggongvirae</taxon>
        <taxon>Uroviricota</taxon>
        <taxon>Caudoviricetes</taxon>
        <taxon>Pantevenvirales</taxon>
        <taxon>Straboviridae</taxon>
        <taxon>Twarogvirinae</taxon>
        <taxon>Acajnonavirus</taxon>
        <taxon>Acajnonavirus acj9</taxon>
    </lineage>
</organism>
<dbReference type="GeneID" id="9926561"/>
<name>E5EPR1_9CAUD</name>
<reference evidence="1 2" key="1">
    <citation type="journal article" date="2010" name="Virol. J.">
        <title>Genomes of the T4-related bacteriophages as windows on microbial genome evolution.</title>
        <authorList>
            <person name="Petrov V.M."/>
            <person name="Ratnayaka S."/>
            <person name="Nolan J.M."/>
            <person name="Miller E.S."/>
            <person name="Karam J.D."/>
        </authorList>
    </citation>
    <scope>NUCLEOTIDE SEQUENCE [LARGE SCALE GENOMIC DNA]</scope>
</reference>
<evidence type="ECO:0000313" key="2">
    <source>
        <dbReference type="Proteomes" id="UP000008731"/>
    </source>
</evidence>
<dbReference type="RefSeq" id="YP_004010264.1">
    <property type="nucleotide sequence ID" value="NC_014663.1"/>
</dbReference>
<dbReference type="EMBL" id="HM004124">
    <property type="protein sequence ID" value="ADG60027.1"/>
    <property type="molecule type" value="Genomic_DNA"/>
</dbReference>
<keyword evidence="2" id="KW-1185">Reference proteome</keyword>
<sequence length="100" mass="11911">MIKKMRRIPHNTREMFDWGMISYKTFKKIEHMSFEDGKQYCENLGLYQTWSHSSDHIIAYIRENKIDVHVPHKEFVKTILIASDGMVNPAVVMAVWLHFN</sequence>
<gene>
    <name evidence="1" type="ORF">Acj9p127</name>
</gene>
<accession>E5EPR1</accession>
<dbReference type="Proteomes" id="UP000008731">
    <property type="component" value="Segment"/>
</dbReference>
<dbReference type="KEGG" id="vg:9926561"/>
<protein>
    <submittedName>
        <fullName evidence="1">Uncharacterized protein</fullName>
    </submittedName>
</protein>
<proteinExistence type="predicted"/>
<evidence type="ECO:0000313" key="1">
    <source>
        <dbReference type="EMBL" id="ADG60027.1"/>
    </source>
</evidence>